<comment type="caution">
    <text evidence="2">The sequence shown here is derived from an EMBL/GenBank/DDBJ whole genome shotgun (WGS) entry which is preliminary data.</text>
</comment>
<name>A0A1E5GAW5_9ENTE</name>
<reference evidence="3" key="1">
    <citation type="submission" date="2016-09" db="EMBL/GenBank/DDBJ databases">
        <authorList>
            <person name="Gulvik C.A."/>
        </authorList>
    </citation>
    <scope>NUCLEOTIDE SEQUENCE [LARGE SCALE GENOMIC DNA]</scope>
    <source>
        <strain evidence="3">LMG 8895</strain>
    </source>
</reference>
<accession>A0A1E5GAW5</accession>
<keyword evidence="1" id="KW-1133">Transmembrane helix</keyword>
<keyword evidence="1" id="KW-0472">Membrane</keyword>
<keyword evidence="3" id="KW-1185">Reference proteome</keyword>
<dbReference type="EMBL" id="MIJY01000044">
    <property type="protein sequence ID" value="OEG09866.1"/>
    <property type="molecule type" value="Genomic_DNA"/>
</dbReference>
<dbReference type="RefSeq" id="WP_069664619.1">
    <property type="nucleotide sequence ID" value="NZ_JBHUJJ010000001.1"/>
</dbReference>
<keyword evidence="1" id="KW-0812">Transmembrane</keyword>
<feature type="transmembrane region" description="Helical" evidence="1">
    <location>
        <begin position="102"/>
        <end position="123"/>
    </location>
</feature>
<proteinExistence type="predicted"/>
<organism evidence="2 3">
    <name type="scientific">Enterococcus termitis</name>
    <dbReference type="NCBI Taxonomy" id="332950"/>
    <lineage>
        <taxon>Bacteria</taxon>
        <taxon>Bacillati</taxon>
        <taxon>Bacillota</taxon>
        <taxon>Bacilli</taxon>
        <taxon>Lactobacillales</taxon>
        <taxon>Enterococcaceae</taxon>
        <taxon>Enterococcus</taxon>
    </lineage>
</organism>
<dbReference type="AlphaFoldDB" id="A0A1E5GAW5"/>
<evidence type="ECO:0000256" key="1">
    <source>
        <dbReference type="SAM" id="Phobius"/>
    </source>
</evidence>
<gene>
    <name evidence="2" type="ORF">BCR25_10200</name>
</gene>
<dbReference type="Proteomes" id="UP000095094">
    <property type="component" value="Unassembled WGS sequence"/>
</dbReference>
<evidence type="ECO:0000313" key="3">
    <source>
        <dbReference type="Proteomes" id="UP000095094"/>
    </source>
</evidence>
<sequence length="196" mass="22223">MVEKLNYLENRERKIAVPFNKSLVSESENFIEERFSNKVALLDYVSSINEKHEVYEGLLLLQNEEFVKLLDDRDIKAVVKFIAKENKWISATEANEPQPRAVAVPMTAVAFFFVAVVGAVYLAGAAKTVTKTINFSGLDKFYSPIFLPETEIVLRAIAEYAGGEFATKVDKYIIKIATEDIKERYYCNTSENILAF</sequence>
<protein>
    <submittedName>
        <fullName evidence="2">Uncharacterized protein</fullName>
    </submittedName>
</protein>
<evidence type="ECO:0000313" key="2">
    <source>
        <dbReference type="EMBL" id="OEG09866.1"/>
    </source>
</evidence>